<evidence type="ECO:0000313" key="2">
    <source>
        <dbReference type="EMBL" id="KAA6366276.1"/>
    </source>
</evidence>
<dbReference type="AlphaFoldDB" id="A0A5J4U610"/>
<dbReference type="Proteomes" id="UP000324800">
    <property type="component" value="Unassembled WGS sequence"/>
</dbReference>
<sequence length="224" mass="25867">MSNNEEKNKALIEKKNQEEDDDEGEWEEYSESSSESNSSDNKKKPIFIPIAPQLNKLPSKFIKRFEIQIEIDELINNVSTPYQKSNDEAILLLISNKWRQEKIDNFYSSNYEECLKAAGYDCVARHICSQFLDGSASISIACLEGGCFGRIYPSMIRQVLSSYLYQQEGVGGRKIEGEKAVEQFNEYIQEDYISNNTDKFHYCPNPKCSYITKRNNLLMNDIRC</sequence>
<comment type="caution">
    <text evidence="2">The sequence shown here is derived from an EMBL/GenBank/DDBJ whole genome shotgun (WGS) entry which is preliminary data.</text>
</comment>
<feature type="non-terminal residue" evidence="2">
    <location>
        <position position="224"/>
    </location>
</feature>
<gene>
    <name evidence="2" type="ORF">EZS28_038197</name>
</gene>
<proteinExistence type="predicted"/>
<reference evidence="2 3" key="1">
    <citation type="submission" date="2019-03" db="EMBL/GenBank/DDBJ databases">
        <title>Single cell metagenomics reveals metabolic interactions within the superorganism composed of flagellate Streblomastix strix and complex community of Bacteroidetes bacteria on its surface.</title>
        <authorList>
            <person name="Treitli S.C."/>
            <person name="Kolisko M."/>
            <person name="Husnik F."/>
            <person name="Keeling P."/>
            <person name="Hampl V."/>
        </authorList>
    </citation>
    <scope>NUCLEOTIDE SEQUENCE [LARGE SCALE GENOMIC DNA]</scope>
    <source>
        <strain evidence="2">ST1C</strain>
    </source>
</reference>
<feature type="compositionally biased region" description="Basic and acidic residues" evidence="1">
    <location>
        <begin position="1"/>
        <end position="17"/>
    </location>
</feature>
<protein>
    <submittedName>
        <fullName evidence="2">Uncharacterized protein</fullName>
    </submittedName>
</protein>
<organism evidence="2 3">
    <name type="scientific">Streblomastix strix</name>
    <dbReference type="NCBI Taxonomy" id="222440"/>
    <lineage>
        <taxon>Eukaryota</taxon>
        <taxon>Metamonada</taxon>
        <taxon>Preaxostyla</taxon>
        <taxon>Oxymonadida</taxon>
        <taxon>Streblomastigidae</taxon>
        <taxon>Streblomastix</taxon>
    </lineage>
</organism>
<feature type="region of interest" description="Disordered" evidence="1">
    <location>
        <begin position="1"/>
        <end position="44"/>
    </location>
</feature>
<dbReference type="EMBL" id="SNRW01019553">
    <property type="protein sequence ID" value="KAA6366276.1"/>
    <property type="molecule type" value="Genomic_DNA"/>
</dbReference>
<name>A0A5J4U610_9EUKA</name>
<evidence type="ECO:0000313" key="3">
    <source>
        <dbReference type="Proteomes" id="UP000324800"/>
    </source>
</evidence>
<accession>A0A5J4U610</accession>
<evidence type="ECO:0000256" key="1">
    <source>
        <dbReference type="SAM" id="MobiDB-lite"/>
    </source>
</evidence>
<feature type="compositionally biased region" description="Acidic residues" evidence="1">
    <location>
        <begin position="18"/>
        <end position="30"/>
    </location>
</feature>